<evidence type="ECO:0008006" key="4">
    <source>
        <dbReference type="Google" id="ProtNLM"/>
    </source>
</evidence>
<evidence type="ECO:0000313" key="3">
    <source>
        <dbReference type="Proteomes" id="UP000183530"/>
    </source>
</evidence>
<proteinExistence type="predicted"/>
<dbReference type="STRING" id="556325.BHE16_03700"/>
<dbReference type="Proteomes" id="UP000183530">
    <property type="component" value="Chromosome"/>
</dbReference>
<evidence type="ECO:0000313" key="2">
    <source>
        <dbReference type="EMBL" id="APF41695.1"/>
    </source>
</evidence>
<reference evidence="2 3" key="1">
    <citation type="submission" date="2016-11" db="EMBL/GenBank/DDBJ databases">
        <title>Genome sequencing of Zhihengliuella aestuarii B18 antagonistic to Plasmodiophora brassicae.</title>
        <authorList>
            <person name="Luo Y."/>
        </authorList>
    </citation>
    <scope>NUCLEOTIDE SEQUENCE [LARGE SCALE GENOMIC DNA]</scope>
    <source>
        <strain evidence="2 3">B18</strain>
    </source>
</reference>
<feature type="compositionally biased region" description="Acidic residues" evidence="1">
    <location>
        <begin position="230"/>
        <end position="283"/>
    </location>
</feature>
<name>A0A1L2ZQJ3_9MICC</name>
<dbReference type="Gene3D" id="1.25.40.10">
    <property type="entry name" value="Tetratricopeptide repeat domain"/>
    <property type="match status" value="1"/>
</dbReference>
<dbReference type="EMBL" id="CP018135">
    <property type="protein sequence ID" value="APF41695.1"/>
    <property type="molecule type" value="Genomic_DNA"/>
</dbReference>
<feature type="region of interest" description="Disordered" evidence="1">
    <location>
        <begin position="195"/>
        <end position="297"/>
    </location>
</feature>
<accession>A0A1L2ZQJ3</accession>
<dbReference type="KEGG" id="nae:BHE16_03700"/>
<keyword evidence="3" id="KW-1185">Reference proteome</keyword>
<sequence length="297" mass="32475">MSKHLVMAGRLMDEDPEMAYEHAIAASRRGGRVAVVREAVGLTAYNKGDYHEALRELRTFRRISGSNIHLALMADCERGLGRPEKALETIHSEAAEELDVPTKVELAIVASGAQQDLGNLEAAIAELEIPQLDINRAFSFSPRLFEAYADVLEKADRAEDAVKWRNQIKVAESALGMGEFEEPEIVDLIEDDDAAEDREGAQDTPGESDDAEATGAPSAYGNGYEGDNASSDDIEDEDEDDFESDDVLSGEESDDEDSEDEDSDDEESDDEESDQDDSEDDSESFVAAPESDEPTEK</sequence>
<protein>
    <recommendedName>
        <fullName evidence="4">Replicase polyprotein 1ab</fullName>
    </recommendedName>
</protein>
<gene>
    <name evidence="2" type="ORF">BHE16_03700</name>
</gene>
<dbReference type="AlphaFoldDB" id="A0A1L2ZQJ3"/>
<organism evidence="2 3">
    <name type="scientific">Neomicrococcus aestuarii</name>
    <dbReference type="NCBI Taxonomy" id="556325"/>
    <lineage>
        <taxon>Bacteria</taxon>
        <taxon>Bacillati</taxon>
        <taxon>Actinomycetota</taxon>
        <taxon>Actinomycetes</taxon>
        <taxon>Micrococcales</taxon>
        <taxon>Micrococcaceae</taxon>
        <taxon>Neomicrococcus</taxon>
    </lineage>
</organism>
<evidence type="ECO:0000256" key="1">
    <source>
        <dbReference type="SAM" id="MobiDB-lite"/>
    </source>
</evidence>
<dbReference type="InterPro" id="IPR011990">
    <property type="entry name" value="TPR-like_helical_dom_sf"/>
</dbReference>
<dbReference type="SUPFAM" id="SSF48452">
    <property type="entry name" value="TPR-like"/>
    <property type="match status" value="1"/>
</dbReference>